<dbReference type="InterPro" id="IPR036397">
    <property type="entry name" value="RNaseH_sf"/>
</dbReference>
<evidence type="ECO:0000259" key="2">
    <source>
        <dbReference type="Pfam" id="PF03104"/>
    </source>
</evidence>
<feature type="domain" description="DNA-directed DNA polymerase family B exonuclease" evidence="2">
    <location>
        <begin position="70"/>
        <end position="302"/>
    </location>
</feature>
<dbReference type="Pfam" id="PF03104">
    <property type="entry name" value="DNA_pol_B_exo1"/>
    <property type="match status" value="1"/>
</dbReference>
<comment type="caution">
    <text evidence="3">The sequence shown here is derived from an EMBL/GenBank/DDBJ whole genome shotgun (WGS) entry which is preliminary data.</text>
</comment>
<proteinExistence type="predicted"/>
<evidence type="ECO:0000256" key="1">
    <source>
        <dbReference type="ARBA" id="ARBA00024411"/>
    </source>
</evidence>
<dbReference type="GO" id="GO:0006297">
    <property type="term" value="P:nucleotide-excision repair, DNA gap filling"/>
    <property type="evidence" value="ECO:0007669"/>
    <property type="project" value="TreeGrafter"/>
</dbReference>
<dbReference type="Proteomes" id="UP001175227">
    <property type="component" value="Unassembled WGS sequence"/>
</dbReference>
<dbReference type="GO" id="GO:0008296">
    <property type="term" value="F:3'-5'-DNA exonuclease activity"/>
    <property type="evidence" value="ECO:0007669"/>
    <property type="project" value="TreeGrafter"/>
</dbReference>
<name>A0AA39U7K4_9AGAR</name>
<dbReference type="Gene3D" id="3.30.420.10">
    <property type="entry name" value="Ribonuclease H-like superfamily/Ribonuclease H"/>
    <property type="match status" value="1"/>
</dbReference>
<dbReference type="SUPFAM" id="SSF53098">
    <property type="entry name" value="Ribonuclease H-like"/>
    <property type="match status" value="1"/>
</dbReference>
<sequence length="392" mass="44346">MSIRPDSFQELRIDDRGVDIRIVIDRLSNQCTDNALKLSFSGPNTLLDSKKLLENAGLYTLVDPQTDVVACFLADYHLPGMGGWIECPAGSYALTKISDQASRCRIELTIPHDALNASDPEIANAPLRILYFDIESMTREDPKKPGKFISDSLQDPVIQISNIVSHPGTNDSFLRVIFTVGSCDPIEGAYVQSYASEKEMLAAWQQFIYDVDPDVMTGWNILNFDLEYLITRSRQLDFDLRLGRLKNGPPTSSEPQEWYSLKYKHWMGRMVSIPGIVVLDMFRHFACNHDRFKLSSYGLGNVAAKLLGDIPRMLKGDVAYSDIPRLQAGSDANSSTRRQLAVYCLQDSHIPLVLEHKYHILEEYIETGKAKRMLFRHVMHRESPTQKLAKSI</sequence>
<organism evidence="3 4">
    <name type="scientific">Armillaria novae-zelandiae</name>
    <dbReference type="NCBI Taxonomy" id="153914"/>
    <lineage>
        <taxon>Eukaryota</taxon>
        <taxon>Fungi</taxon>
        <taxon>Dikarya</taxon>
        <taxon>Basidiomycota</taxon>
        <taxon>Agaricomycotina</taxon>
        <taxon>Agaricomycetes</taxon>
        <taxon>Agaricomycetidae</taxon>
        <taxon>Agaricales</taxon>
        <taxon>Marasmiineae</taxon>
        <taxon>Physalacriaceae</taxon>
        <taxon>Armillaria</taxon>
    </lineage>
</organism>
<reference evidence="3" key="1">
    <citation type="submission" date="2023-06" db="EMBL/GenBank/DDBJ databases">
        <authorList>
            <consortium name="Lawrence Berkeley National Laboratory"/>
            <person name="Ahrendt S."/>
            <person name="Sahu N."/>
            <person name="Indic B."/>
            <person name="Wong-Bajracharya J."/>
            <person name="Merenyi Z."/>
            <person name="Ke H.-M."/>
            <person name="Monk M."/>
            <person name="Kocsube S."/>
            <person name="Drula E."/>
            <person name="Lipzen A."/>
            <person name="Balint B."/>
            <person name="Henrissat B."/>
            <person name="Andreopoulos B."/>
            <person name="Martin F.M."/>
            <person name="Harder C.B."/>
            <person name="Rigling D."/>
            <person name="Ford K.L."/>
            <person name="Foster G.D."/>
            <person name="Pangilinan J."/>
            <person name="Papanicolaou A."/>
            <person name="Barry K."/>
            <person name="LaButti K."/>
            <person name="Viragh M."/>
            <person name="Koriabine M."/>
            <person name="Yan M."/>
            <person name="Riley R."/>
            <person name="Champramary S."/>
            <person name="Plett K.L."/>
            <person name="Tsai I.J."/>
            <person name="Slot J."/>
            <person name="Sipos G."/>
            <person name="Plett J."/>
            <person name="Nagy L.G."/>
            <person name="Grigoriev I.V."/>
        </authorList>
    </citation>
    <scope>NUCLEOTIDE SEQUENCE</scope>
    <source>
        <strain evidence="3">ICMP 16352</strain>
    </source>
</reference>
<dbReference type="GO" id="GO:0043625">
    <property type="term" value="C:delta DNA polymerase complex"/>
    <property type="evidence" value="ECO:0007669"/>
    <property type="project" value="TreeGrafter"/>
</dbReference>
<evidence type="ECO:0000313" key="3">
    <source>
        <dbReference type="EMBL" id="KAK0476188.1"/>
    </source>
</evidence>
<protein>
    <recommendedName>
        <fullName evidence="1">DNA polymerase delta catalytic subunit</fullName>
    </recommendedName>
</protein>
<dbReference type="GO" id="GO:0045004">
    <property type="term" value="P:DNA replication proofreading"/>
    <property type="evidence" value="ECO:0007669"/>
    <property type="project" value="TreeGrafter"/>
</dbReference>
<dbReference type="EMBL" id="JAUEPR010000021">
    <property type="protein sequence ID" value="KAK0476188.1"/>
    <property type="molecule type" value="Genomic_DNA"/>
</dbReference>
<evidence type="ECO:0000313" key="4">
    <source>
        <dbReference type="Proteomes" id="UP001175227"/>
    </source>
</evidence>
<dbReference type="PANTHER" id="PTHR10322">
    <property type="entry name" value="DNA POLYMERASE CATALYTIC SUBUNIT"/>
    <property type="match status" value="1"/>
</dbReference>
<keyword evidence="4" id="KW-1185">Reference proteome</keyword>
<accession>A0AA39U7K4</accession>
<dbReference type="GO" id="GO:0003887">
    <property type="term" value="F:DNA-directed DNA polymerase activity"/>
    <property type="evidence" value="ECO:0007669"/>
    <property type="project" value="TreeGrafter"/>
</dbReference>
<dbReference type="AlphaFoldDB" id="A0AA39U7K4"/>
<dbReference type="Gene3D" id="2.40.50.730">
    <property type="match status" value="1"/>
</dbReference>
<dbReference type="InterPro" id="IPR006133">
    <property type="entry name" value="DNA-dir_DNA_pol_B_exonuc"/>
</dbReference>
<dbReference type="GO" id="GO:0006287">
    <property type="term" value="P:base-excision repair, gap-filling"/>
    <property type="evidence" value="ECO:0007669"/>
    <property type="project" value="TreeGrafter"/>
</dbReference>
<dbReference type="GO" id="GO:0003676">
    <property type="term" value="F:nucleic acid binding"/>
    <property type="evidence" value="ECO:0007669"/>
    <property type="project" value="InterPro"/>
</dbReference>
<gene>
    <name evidence="3" type="ORF">IW261DRAFT_442770</name>
</gene>
<dbReference type="PANTHER" id="PTHR10322:SF23">
    <property type="entry name" value="DNA POLYMERASE DELTA CATALYTIC SUBUNIT"/>
    <property type="match status" value="1"/>
</dbReference>
<dbReference type="InterPro" id="IPR050240">
    <property type="entry name" value="DNA_pol_type-B"/>
</dbReference>
<dbReference type="InterPro" id="IPR012337">
    <property type="entry name" value="RNaseH-like_sf"/>
</dbReference>